<gene>
    <name evidence="1" type="ORF">G3T61_04470</name>
</gene>
<dbReference type="Pfam" id="PF07471">
    <property type="entry name" value="Phage_Nu1"/>
    <property type="match status" value="1"/>
</dbReference>
<evidence type="ECO:0000313" key="1">
    <source>
        <dbReference type="EMBL" id="NEM93441.1"/>
    </source>
</evidence>
<dbReference type="Gene3D" id="1.10.10.10">
    <property type="entry name" value="Winged helix-like DNA-binding domain superfamily/Winged helix DNA-binding domain"/>
    <property type="match status" value="1"/>
</dbReference>
<dbReference type="InterPro" id="IPR036388">
    <property type="entry name" value="WH-like_DNA-bd_sf"/>
</dbReference>
<proteinExistence type="predicted"/>
<name>A0A6B3LIM6_VIBCL</name>
<dbReference type="RefSeq" id="WP_148520689.1">
    <property type="nucleotide sequence ID" value="NZ_JAAGVX010000003.1"/>
</dbReference>
<sequence>MAEVNRNEFAQIMGYSPKWVGDLIKEGLPHKGGGGRGKPLVIETDSAIQWIIEREVKKQVGQYEKENNSPKVGTKDGEDLLLTAAKRRKAEVEAKKAEEAVMDLGEIAQFLYMVGNLFGNELDGIGARTALEVSSEHEPAKCKNIIDRESRRIRSATADRLSAFVAEYLAKRSRHGESETAEECCAVGD</sequence>
<dbReference type="AlphaFoldDB" id="A0A6B3LIM6"/>
<reference evidence="1" key="1">
    <citation type="submission" date="2020-02" db="EMBL/GenBank/DDBJ databases">
        <title>Genome Announcements.</title>
        <authorList>
            <person name="Abdulabbas H.T."/>
            <person name="Bunyan I.A."/>
            <person name="Abdul-Lateef L.A."/>
        </authorList>
    </citation>
    <scope>NUCLEOTIDE SEQUENCE</scope>
    <source>
        <strain evidence="1">NAG1</strain>
    </source>
</reference>
<organism evidence="1">
    <name type="scientific">Vibrio cholerae</name>
    <dbReference type="NCBI Taxonomy" id="666"/>
    <lineage>
        <taxon>Bacteria</taxon>
        <taxon>Pseudomonadati</taxon>
        <taxon>Pseudomonadota</taxon>
        <taxon>Gammaproteobacteria</taxon>
        <taxon>Vibrionales</taxon>
        <taxon>Vibrionaceae</taxon>
        <taxon>Vibrio</taxon>
    </lineage>
</organism>
<comment type="caution">
    <text evidence="1">The sequence shown here is derived from an EMBL/GenBank/DDBJ whole genome shotgun (WGS) entry which is preliminary data.</text>
</comment>
<dbReference type="InterPro" id="IPR010906">
    <property type="entry name" value="Phage_lambda_Nu1_terminase-ssu"/>
</dbReference>
<protein>
    <submittedName>
        <fullName evidence="1">Terminase small subunit</fullName>
    </submittedName>
</protein>
<dbReference type="EMBL" id="JAAGVX010000003">
    <property type="protein sequence ID" value="NEM93441.1"/>
    <property type="molecule type" value="Genomic_DNA"/>
</dbReference>
<accession>A0A6B3LIM6</accession>